<comment type="pathway">
    <text evidence="10">Lipid metabolism; phospholipid metabolism.</text>
</comment>
<feature type="transmembrane region" description="Helical" evidence="10">
    <location>
        <begin position="115"/>
        <end position="137"/>
    </location>
</feature>
<dbReference type="PANTHER" id="PTHR30309:SF0">
    <property type="entry name" value="GLYCEROL-3-PHOSPHATE ACYLTRANSFERASE-RELATED"/>
    <property type="match status" value="1"/>
</dbReference>
<evidence type="ECO:0000256" key="1">
    <source>
        <dbReference type="ARBA" id="ARBA00022475"/>
    </source>
</evidence>
<name>A0A1W9S2U1_9BACT</name>
<keyword evidence="5 10" id="KW-1133">Transmembrane helix</keyword>
<protein>
    <recommendedName>
        <fullName evidence="10">Glycerol-3-phosphate acyltransferase</fullName>
    </recommendedName>
    <alternativeName>
        <fullName evidence="10">Acyl-PO4 G3P acyltransferase</fullName>
    </alternativeName>
    <alternativeName>
        <fullName evidence="10">Acyl-phosphate--glycerol-3-phosphate acyltransferase</fullName>
    </alternativeName>
    <alternativeName>
        <fullName evidence="10">G3P acyltransferase</fullName>
        <shortName evidence="10">GPAT</shortName>
        <ecNumber evidence="10">2.3.1.275</ecNumber>
    </alternativeName>
    <alternativeName>
        <fullName evidence="10">Lysophosphatidic acid synthase</fullName>
        <shortName evidence="10">LPA synthase</shortName>
    </alternativeName>
</protein>
<dbReference type="Proteomes" id="UP000192611">
    <property type="component" value="Unassembled WGS sequence"/>
</dbReference>
<comment type="caution">
    <text evidence="11">The sequence shown here is derived from an EMBL/GenBank/DDBJ whole genome shotgun (WGS) entry which is preliminary data.</text>
</comment>
<accession>A0A1W9S2U1</accession>
<comment type="catalytic activity">
    <reaction evidence="10">
        <text>an acyl phosphate + sn-glycerol 3-phosphate = a 1-acyl-sn-glycero-3-phosphate + phosphate</text>
        <dbReference type="Rhea" id="RHEA:34075"/>
        <dbReference type="ChEBI" id="CHEBI:43474"/>
        <dbReference type="ChEBI" id="CHEBI:57597"/>
        <dbReference type="ChEBI" id="CHEBI:57970"/>
        <dbReference type="ChEBI" id="CHEBI:59918"/>
        <dbReference type="EC" id="2.3.1.275"/>
    </reaction>
</comment>
<keyword evidence="3 10" id="KW-0808">Transferase</keyword>
<evidence type="ECO:0000313" key="12">
    <source>
        <dbReference type="Proteomes" id="UP000192611"/>
    </source>
</evidence>
<comment type="subunit">
    <text evidence="10">Probably interacts with PlsX.</text>
</comment>
<keyword evidence="11" id="KW-0012">Acyltransferase</keyword>
<sequence length="212" mass="22081">MMKLAIAFIISYLVGAIPFSLIIGIIFGGVDIRKIGSGNIGSTNLARAMGYRWGILAFLIDVAKGALPVLILPNTLGLSGSLGGVVCAVGAIIGHMVPVYLAFRGGKGVATALGAMVALTPIPAIICFTIFIIVVAFTRFVSLGSITATALLPPIFILYNHLSGKPTDIPIITLTLIIAIGVVISHKSNISRLLSGTERRIGEKAERGNSTK</sequence>
<proteinExistence type="inferred from homology"/>
<feature type="transmembrane region" description="Helical" evidence="10">
    <location>
        <begin position="143"/>
        <end position="162"/>
    </location>
</feature>
<evidence type="ECO:0000256" key="10">
    <source>
        <dbReference type="HAMAP-Rule" id="MF_01043"/>
    </source>
</evidence>
<dbReference type="InterPro" id="IPR003811">
    <property type="entry name" value="G3P_acylTferase_PlsY"/>
</dbReference>
<feature type="transmembrane region" description="Helical" evidence="10">
    <location>
        <begin position="78"/>
        <end position="103"/>
    </location>
</feature>
<keyword evidence="7 10" id="KW-0472">Membrane</keyword>
<evidence type="ECO:0000256" key="4">
    <source>
        <dbReference type="ARBA" id="ARBA00022692"/>
    </source>
</evidence>
<evidence type="ECO:0000256" key="3">
    <source>
        <dbReference type="ARBA" id="ARBA00022679"/>
    </source>
</evidence>
<dbReference type="SMART" id="SM01207">
    <property type="entry name" value="G3P_acyltransf"/>
    <property type="match status" value="1"/>
</dbReference>
<keyword evidence="4 10" id="KW-0812">Transmembrane</keyword>
<keyword evidence="9 10" id="KW-1208">Phospholipid metabolism</keyword>
<dbReference type="EMBL" id="NATQ01000017">
    <property type="protein sequence ID" value="OQX90975.1"/>
    <property type="molecule type" value="Genomic_DNA"/>
</dbReference>
<keyword evidence="1 10" id="KW-1003">Cell membrane</keyword>
<dbReference type="UniPathway" id="UPA00085"/>
<feature type="transmembrane region" description="Helical" evidence="10">
    <location>
        <begin position="6"/>
        <end position="30"/>
    </location>
</feature>
<dbReference type="GO" id="GO:0008654">
    <property type="term" value="P:phospholipid biosynthetic process"/>
    <property type="evidence" value="ECO:0007669"/>
    <property type="project" value="UniProtKB-UniRule"/>
</dbReference>
<keyword evidence="6 10" id="KW-0443">Lipid metabolism</keyword>
<gene>
    <name evidence="10" type="primary">plsY</name>
    <name evidence="11" type="ORF">B6D57_01375</name>
</gene>
<feature type="transmembrane region" description="Helical" evidence="10">
    <location>
        <begin position="169"/>
        <end position="186"/>
    </location>
</feature>
<comment type="similarity">
    <text evidence="10">Belongs to the PlsY family.</text>
</comment>
<comment type="function">
    <text evidence="10">Catalyzes the transfer of an acyl group from acyl-phosphate (acyl-PO(4)) to glycerol-3-phosphate (G3P) to form lysophosphatidic acid (LPA). This enzyme utilizes acyl-phosphate as fatty acyl donor, but not acyl-CoA or acyl-ACP.</text>
</comment>
<dbReference type="GO" id="GO:0005886">
    <property type="term" value="C:plasma membrane"/>
    <property type="evidence" value="ECO:0007669"/>
    <property type="project" value="UniProtKB-SubCell"/>
</dbReference>
<evidence type="ECO:0000256" key="9">
    <source>
        <dbReference type="ARBA" id="ARBA00023264"/>
    </source>
</evidence>
<reference evidence="12" key="1">
    <citation type="submission" date="2017-03" db="EMBL/GenBank/DDBJ databases">
        <title>Novel pathways for hydrocarbon cycling and metabolic interdependencies in hydrothermal sediment communities.</title>
        <authorList>
            <person name="Dombrowski N."/>
            <person name="Seitz K."/>
            <person name="Teske A."/>
            <person name="Baker B."/>
        </authorList>
    </citation>
    <scope>NUCLEOTIDE SEQUENCE [LARGE SCALE GENOMIC DNA]</scope>
</reference>
<evidence type="ECO:0000256" key="7">
    <source>
        <dbReference type="ARBA" id="ARBA00023136"/>
    </source>
</evidence>
<evidence type="ECO:0000256" key="5">
    <source>
        <dbReference type="ARBA" id="ARBA00022989"/>
    </source>
</evidence>
<evidence type="ECO:0000256" key="2">
    <source>
        <dbReference type="ARBA" id="ARBA00022516"/>
    </source>
</evidence>
<evidence type="ECO:0000313" key="11">
    <source>
        <dbReference type="EMBL" id="OQX90975.1"/>
    </source>
</evidence>
<dbReference type="NCBIfam" id="TIGR00023">
    <property type="entry name" value="glycerol-3-phosphate 1-O-acyltransferase PlsY"/>
    <property type="match status" value="1"/>
</dbReference>
<evidence type="ECO:0000256" key="8">
    <source>
        <dbReference type="ARBA" id="ARBA00023209"/>
    </source>
</evidence>
<comment type="subcellular location">
    <subcellularLocation>
        <location evidence="10">Cell membrane</location>
        <topology evidence="10">Multi-pass membrane protein</topology>
    </subcellularLocation>
</comment>
<evidence type="ECO:0000256" key="6">
    <source>
        <dbReference type="ARBA" id="ARBA00023098"/>
    </source>
</evidence>
<dbReference type="Pfam" id="PF02660">
    <property type="entry name" value="G3P_acyltransf"/>
    <property type="match status" value="1"/>
</dbReference>
<feature type="transmembrane region" description="Helical" evidence="10">
    <location>
        <begin position="51"/>
        <end position="72"/>
    </location>
</feature>
<dbReference type="PANTHER" id="PTHR30309">
    <property type="entry name" value="INNER MEMBRANE PROTEIN YGIH"/>
    <property type="match status" value="1"/>
</dbReference>
<organism evidence="11 12">
    <name type="scientific">Candidatus Coatesbacteria bacterium 4484_99</name>
    <dbReference type="NCBI Taxonomy" id="1970774"/>
    <lineage>
        <taxon>Bacteria</taxon>
        <taxon>Candidatus Coatesiibacteriota</taxon>
    </lineage>
</organism>
<keyword evidence="2 10" id="KW-0444">Lipid biosynthesis</keyword>
<dbReference type="EC" id="2.3.1.275" evidence="10"/>
<dbReference type="HAMAP" id="MF_01043">
    <property type="entry name" value="PlsY"/>
    <property type="match status" value="1"/>
</dbReference>
<dbReference type="GO" id="GO:0043772">
    <property type="term" value="F:acyl-phosphate glycerol-3-phosphate acyltransferase activity"/>
    <property type="evidence" value="ECO:0007669"/>
    <property type="project" value="UniProtKB-UniRule"/>
</dbReference>
<dbReference type="AlphaFoldDB" id="A0A1W9S2U1"/>
<keyword evidence="8 10" id="KW-0594">Phospholipid biosynthesis</keyword>